<protein>
    <submittedName>
        <fullName evidence="7">TM0106 family RecB-like putative nuclease</fullName>
    </submittedName>
</protein>
<keyword evidence="8" id="KW-1185">Reference proteome</keyword>
<evidence type="ECO:0000259" key="5">
    <source>
        <dbReference type="Pfam" id="PF13087"/>
    </source>
</evidence>
<dbReference type="InterPro" id="IPR047187">
    <property type="entry name" value="SF1_C_Upf1"/>
</dbReference>
<dbReference type="InterPro" id="IPR019993">
    <property type="entry name" value="RecB_nuclease_TM0106_put"/>
</dbReference>
<dbReference type="InterPro" id="IPR027417">
    <property type="entry name" value="P-loop_NTPase"/>
</dbReference>
<dbReference type="Pfam" id="PF13087">
    <property type="entry name" value="AAA_12"/>
    <property type="match status" value="1"/>
</dbReference>
<keyword evidence="2" id="KW-0378">Hydrolase</keyword>
<dbReference type="InterPro" id="IPR041679">
    <property type="entry name" value="DNA2/NAM7-like_C"/>
</dbReference>
<evidence type="ECO:0000256" key="4">
    <source>
        <dbReference type="ARBA" id="ARBA00022840"/>
    </source>
</evidence>
<dbReference type="PANTHER" id="PTHR43788:SF8">
    <property type="entry name" value="DNA-BINDING PROTEIN SMUBP-2"/>
    <property type="match status" value="1"/>
</dbReference>
<dbReference type="InterPro" id="IPR050534">
    <property type="entry name" value="Coronavir_polyprotein_1ab"/>
</dbReference>
<keyword evidence="4" id="KW-0067">ATP-binding</keyword>
<dbReference type="SUPFAM" id="SSF53098">
    <property type="entry name" value="Ribonuclease H-like"/>
    <property type="match status" value="1"/>
</dbReference>
<gene>
    <name evidence="7" type="ORF">GCM10022278_37710</name>
</gene>
<dbReference type="InterPro" id="IPR038720">
    <property type="entry name" value="YprB_RNase_H-like_dom"/>
</dbReference>
<accession>A0ABP7Q6V7</accession>
<dbReference type="CDD" id="cd17934">
    <property type="entry name" value="DEXXQc_Upf1-like"/>
    <property type="match status" value="1"/>
</dbReference>
<dbReference type="NCBIfam" id="TIGR03491">
    <property type="entry name" value="TM0106 family RecB-like putative nuclease"/>
    <property type="match status" value="1"/>
</dbReference>
<evidence type="ECO:0000256" key="2">
    <source>
        <dbReference type="ARBA" id="ARBA00022801"/>
    </source>
</evidence>
<name>A0ABP7Q6V7_9GAMM</name>
<evidence type="ECO:0000259" key="6">
    <source>
        <dbReference type="Pfam" id="PF13482"/>
    </source>
</evidence>
<dbReference type="SUPFAM" id="SSF52540">
    <property type="entry name" value="P-loop containing nucleoside triphosphate hydrolases"/>
    <property type="match status" value="1"/>
</dbReference>
<proteinExistence type="predicted"/>
<dbReference type="Pfam" id="PF13482">
    <property type="entry name" value="RNase_H_2"/>
    <property type="match status" value="1"/>
</dbReference>
<dbReference type="Pfam" id="PF13604">
    <property type="entry name" value="AAA_30"/>
    <property type="match status" value="1"/>
</dbReference>
<dbReference type="InterPro" id="IPR012337">
    <property type="entry name" value="RNaseH-like_sf"/>
</dbReference>
<dbReference type="EMBL" id="BAABBO010000021">
    <property type="protein sequence ID" value="GAA3977397.1"/>
    <property type="molecule type" value="Genomic_DNA"/>
</dbReference>
<feature type="domain" description="YprB ribonuclease H-like" evidence="6">
    <location>
        <begin position="332"/>
        <end position="515"/>
    </location>
</feature>
<feature type="domain" description="DNA2/NAM7 helicase-like C-terminal" evidence="5">
    <location>
        <begin position="923"/>
        <end position="1112"/>
    </location>
</feature>
<sequence>MESALSIFSEVAVRKQNNHILYSPSDVVAFLHSPFITWMNRLALEQPELCPEEDPQDALLDYLADKGLAHESAFLDELRLHYESVVEINTKQSDEARLADTLHAMESGAELIFQACLMRDNFRGYADFLVRVPGQLRFGDYLYEPWDTKLSRSIKPYFVVQLACYAELLEELQGVLPNSMAVVLGDQTKHKFRVSDYLDYYRAKKDELLEQQAAFDADQQPDPFDFADHGNWSNYVEALRHTQDHLSLVANISRLQIKKLEAAGIGSLEALSLTALSSIPKLNPRIFDKLKQQARIQLQSREKGSTCFEVIAVDAESPTGLALLPLHHDADLFWDLEGFPLVEGGLEYLWGCAYFDERRERLFWERWAHDHEQEEAAFRDFIKFAYQRWLANPGMHIYHYGHYEVTVCQRLMGRYGAGENEIDELLRNGVFVDLYKIVRQGLLIGEPKYSIKNVEHLYRGGRDTEVSSGGDSVAVYARWRDNPDGDDWETSSTLSDIRDYNIDDCNSTQELVDWLRDQQRTHGITYASQGAEFEAPALYEFTEEDLLENALRDLASDNSRSADDRVIAGQLAWLVKFHKRANKPMWWRYFERLGMDFAELYDDPDCLAGCQRTNRAPFIQKPRDRNLCYEYSYDTAQEFRNRRFTSAKVLSTIPKSVAVCDLDTRHGTLLLKSKFSPPANCDLIADEYVSAKPLEDAIKAIADAFLNHSKLPKPLREFLLRLQPDVSSEELLAIDELDGQAKLEKIVSTIAALNNSYISIQGPPGTGKTYTAKHIILELLRRGHSIGITSNSHEAINNLLLGVLSLMEEQSDRFTLCKIRRDPEPQFEGTNVICLEASSDIDEAVGPGRVVGATAWGFARQGARVDYLFIDEAGQVSIANFVAMSAQAKNIVCLGDQMQLPQPVEGTHPGDSGLSILDYILKDHATIPPEMGVFLNRTYRMHAGVNAFISEAIYESRLNNDPACDRQEILFEAGKGGLLQRRTGIQYISLDHSGNKQASFEEVSMITELVPQLLSSQWRDKQGQIHPLKVEDILIVAPFNYQVNELKKALGPSARIGTVDKFQGQEAPVVIVSMAASVAAESSKGVRFLLKRNRLNVAVSRAQALVMVVASSSLLEGCPTNLADINLYSLFYRLRTAQWYEVICK</sequence>
<dbReference type="Proteomes" id="UP001501337">
    <property type="component" value="Unassembled WGS sequence"/>
</dbReference>
<dbReference type="PANTHER" id="PTHR43788">
    <property type="entry name" value="DNA2/NAM7 HELICASE FAMILY MEMBER"/>
    <property type="match status" value="1"/>
</dbReference>
<evidence type="ECO:0000313" key="7">
    <source>
        <dbReference type="EMBL" id="GAA3977397.1"/>
    </source>
</evidence>
<evidence type="ECO:0000313" key="8">
    <source>
        <dbReference type="Proteomes" id="UP001501337"/>
    </source>
</evidence>
<comment type="caution">
    <text evidence="7">The sequence shown here is derived from an EMBL/GenBank/DDBJ whole genome shotgun (WGS) entry which is preliminary data.</text>
</comment>
<keyword evidence="1" id="KW-0547">Nucleotide-binding</keyword>
<keyword evidence="3" id="KW-0347">Helicase</keyword>
<evidence type="ECO:0000256" key="1">
    <source>
        <dbReference type="ARBA" id="ARBA00022741"/>
    </source>
</evidence>
<organism evidence="7 8">
    <name type="scientific">Allohahella marinimesophila</name>
    <dbReference type="NCBI Taxonomy" id="1054972"/>
    <lineage>
        <taxon>Bacteria</taxon>
        <taxon>Pseudomonadati</taxon>
        <taxon>Pseudomonadota</taxon>
        <taxon>Gammaproteobacteria</taxon>
        <taxon>Oceanospirillales</taxon>
        <taxon>Hahellaceae</taxon>
        <taxon>Allohahella</taxon>
    </lineage>
</organism>
<dbReference type="CDD" id="cd18808">
    <property type="entry name" value="SF1_C_Upf1"/>
    <property type="match status" value="1"/>
</dbReference>
<dbReference type="Gene3D" id="3.40.50.300">
    <property type="entry name" value="P-loop containing nucleotide triphosphate hydrolases"/>
    <property type="match status" value="2"/>
</dbReference>
<evidence type="ECO:0000256" key="3">
    <source>
        <dbReference type="ARBA" id="ARBA00022806"/>
    </source>
</evidence>
<reference evidence="8" key="1">
    <citation type="journal article" date="2019" name="Int. J. Syst. Evol. Microbiol.">
        <title>The Global Catalogue of Microorganisms (GCM) 10K type strain sequencing project: providing services to taxonomists for standard genome sequencing and annotation.</title>
        <authorList>
            <consortium name="The Broad Institute Genomics Platform"/>
            <consortium name="The Broad Institute Genome Sequencing Center for Infectious Disease"/>
            <person name="Wu L."/>
            <person name="Ma J."/>
        </authorList>
    </citation>
    <scope>NUCLEOTIDE SEQUENCE [LARGE SCALE GENOMIC DNA]</scope>
    <source>
        <strain evidence="8">JCM 17555</strain>
    </source>
</reference>